<protein>
    <recommendedName>
        <fullName evidence="2">DOMON domain-containing protein</fullName>
    </recommendedName>
</protein>
<sequence length="329" mass="37312">MVKSKHREDSATMESMKFESTLPHCEQLHKNLQVSWEIFGSQITFTLAGQIEEDEYMALGISGSHNSSRMLGSDVAVSYVEGYLGVTVDYNITGPYPCSNILGPRRGVCPDTQVGGVENLQFQTFHREDGITSVTYRRDPTNAGDSGDKIYQKEGFTYLVWAIGKYDKYNKQPGYHHTYPKGDVKIELGRKTPRKNCHPFTRPPEKNKIETWGPLRVKDRKVQRFTVRLGPPGLWKGDLGLTGRAGPGVVYYVNGLMTPELFVKRGRLYEFRVECGSSPHNTRFYHPFYLTDDPAGGYHHYSNKEREEWKSSGYVEGESSIDQYTVGIP</sequence>
<keyword evidence="4" id="KW-1185">Reference proteome</keyword>
<dbReference type="SMART" id="SM00664">
    <property type="entry name" value="DoH"/>
    <property type="match status" value="1"/>
</dbReference>
<dbReference type="EMBL" id="CP092878">
    <property type="protein sequence ID" value="UYV78201.1"/>
    <property type="molecule type" value="Genomic_DNA"/>
</dbReference>
<dbReference type="InterPro" id="IPR045266">
    <property type="entry name" value="DOH_DOMON"/>
</dbReference>
<dbReference type="Proteomes" id="UP001235939">
    <property type="component" value="Chromosome 16"/>
</dbReference>
<dbReference type="PANTHER" id="PTHR24036:SF16">
    <property type="entry name" value="KNICKKOPF"/>
    <property type="match status" value="1"/>
</dbReference>
<evidence type="ECO:0000313" key="3">
    <source>
        <dbReference type="EMBL" id="UYV78201.1"/>
    </source>
</evidence>
<dbReference type="PROSITE" id="PS50836">
    <property type="entry name" value="DOMON"/>
    <property type="match status" value="1"/>
</dbReference>
<proteinExistence type="predicted"/>
<dbReference type="PANTHER" id="PTHR24036">
    <property type="entry name" value="SKELETOR-RELATED"/>
    <property type="match status" value="1"/>
</dbReference>
<dbReference type="InterPro" id="IPR052126">
    <property type="entry name" value="Spindle_Org/Thrombomodulin"/>
</dbReference>
<keyword evidence="1" id="KW-0677">Repeat</keyword>
<organism evidence="3 4">
    <name type="scientific">Cordylochernes scorpioides</name>
    <dbReference type="NCBI Taxonomy" id="51811"/>
    <lineage>
        <taxon>Eukaryota</taxon>
        <taxon>Metazoa</taxon>
        <taxon>Ecdysozoa</taxon>
        <taxon>Arthropoda</taxon>
        <taxon>Chelicerata</taxon>
        <taxon>Arachnida</taxon>
        <taxon>Pseudoscorpiones</taxon>
        <taxon>Cheliferoidea</taxon>
        <taxon>Chernetidae</taxon>
        <taxon>Cordylochernes</taxon>
    </lineage>
</organism>
<name>A0ABY6LAL5_9ARAC</name>
<dbReference type="InterPro" id="IPR005018">
    <property type="entry name" value="DOMON_domain"/>
</dbReference>
<feature type="domain" description="DOMON" evidence="2">
    <location>
        <begin position="30"/>
        <end position="164"/>
    </location>
</feature>
<reference evidence="3 4" key="1">
    <citation type="submission" date="2022-01" db="EMBL/GenBank/DDBJ databases">
        <title>A chromosomal length assembly of Cordylochernes scorpioides.</title>
        <authorList>
            <person name="Zeh D."/>
            <person name="Zeh J."/>
        </authorList>
    </citation>
    <scope>NUCLEOTIDE SEQUENCE [LARGE SCALE GENOMIC DNA]</scope>
    <source>
        <strain evidence="3">IN4F17</strain>
        <tissue evidence="3">Whole Body</tissue>
    </source>
</reference>
<dbReference type="Pfam" id="PF03351">
    <property type="entry name" value="DOMON"/>
    <property type="match status" value="1"/>
</dbReference>
<evidence type="ECO:0000256" key="1">
    <source>
        <dbReference type="ARBA" id="ARBA00022737"/>
    </source>
</evidence>
<evidence type="ECO:0000313" key="4">
    <source>
        <dbReference type="Proteomes" id="UP001235939"/>
    </source>
</evidence>
<evidence type="ECO:0000259" key="2">
    <source>
        <dbReference type="PROSITE" id="PS50836"/>
    </source>
</evidence>
<accession>A0ABY6LAL5</accession>
<gene>
    <name evidence="3" type="ORF">LAZ67_16000469</name>
</gene>
<dbReference type="CDD" id="cd09631">
    <property type="entry name" value="DOMON_DOH"/>
    <property type="match status" value="1"/>
</dbReference>